<proteinExistence type="predicted"/>
<evidence type="ECO:0000313" key="2">
    <source>
        <dbReference type="Proteomes" id="UP000003959"/>
    </source>
</evidence>
<evidence type="ECO:0000313" key="1">
    <source>
        <dbReference type="EMBL" id="EGJ32735.1"/>
    </source>
</evidence>
<sequence length="57" mass="6120">MQRLHAGVPPMSDCIKKGLVLNANQPRPAKLVIPKGQIGARLQGREQSLAALGRTSF</sequence>
<gene>
    <name evidence="1" type="ORF">LYNGBM3L_03660</name>
</gene>
<reference evidence="2" key="1">
    <citation type="journal article" date="2011" name="Proc. Natl. Acad. Sci. U.S.A.">
        <title>Genomic insights into the physiology and ecology of the marine filamentous cyanobacterium Lyngbya majuscula.</title>
        <authorList>
            <person name="Jones A.C."/>
            <person name="Monroe E.A."/>
            <person name="Podell S."/>
            <person name="Hess W.R."/>
            <person name="Klages S."/>
            <person name="Esquenazi E."/>
            <person name="Niessen S."/>
            <person name="Hoover H."/>
            <person name="Rothmann M."/>
            <person name="Lasken R.S."/>
            <person name="Yates J.R.III."/>
            <person name="Reinhardt R."/>
            <person name="Kube M."/>
            <person name="Burkart M.D."/>
            <person name="Allen E.E."/>
            <person name="Dorrestein P.C."/>
            <person name="Gerwick W.H."/>
            <person name="Gerwick L."/>
        </authorList>
    </citation>
    <scope>NUCLEOTIDE SEQUENCE [LARGE SCALE GENOMIC DNA]</scope>
    <source>
        <strain evidence="2">3L</strain>
    </source>
</reference>
<dbReference type="EMBL" id="GL890906">
    <property type="protein sequence ID" value="EGJ32735.1"/>
    <property type="molecule type" value="Genomic_DNA"/>
</dbReference>
<organism evidence="1 2">
    <name type="scientific">Moorena producens 3L</name>
    <dbReference type="NCBI Taxonomy" id="489825"/>
    <lineage>
        <taxon>Bacteria</taxon>
        <taxon>Bacillati</taxon>
        <taxon>Cyanobacteriota</taxon>
        <taxon>Cyanophyceae</taxon>
        <taxon>Coleofasciculales</taxon>
        <taxon>Coleofasciculaceae</taxon>
        <taxon>Moorena</taxon>
    </lineage>
</organism>
<dbReference type="HOGENOM" id="CLU_2991806_0_0_3"/>
<accession>F4XRQ7</accession>
<dbReference type="Proteomes" id="UP000003959">
    <property type="component" value="Unassembled WGS sequence"/>
</dbReference>
<protein>
    <submittedName>
        <fullName evidence="1">Uncharacterized protein</fullName>
    </submittedName>
</protein>
<keyword evidence="2" id="KW-1185">Reference proteome</keyword>
<name>F4XRQ7_9CYAN</name>
<dbReference type="AlphaFoldDB" id="F4XRQ7"/>